<evidence type="ECO:0000256" key="7">
    <source>
        <dbReference type="ARBA" id="ARBA00022989"/>
    </source>
</evidence>
<dbReference type="PRINTS" id="PR00260">
    <property type="entry name" value="CHEMTRNSDUCR"/>
</dbReference>
<evidence type="ECO:0000256" key="2">
    <source>
        <dbReference type="ARBA" id="ARBA00022475"/>
    </source>
</evidence>
<dbReference type="Proteomes" id="UP000276615">
    <property type="component" value="Unassembled WGS sequence"/>
</dbReference>
<dbReference type="InterPro" id="IPR000727">
    <property type="entry name" value="T_SNARE_dom"/>
</dbReference>
<dbReference type="InterPro" id="IPR029151">
    <property type="entry name" value="Sensor-like_sf"/>
</dbReference>
<dbReference type="AlphaFoldDB" id="A0A3M4S402"/>
<dbReference type="PROSITE" id="PS50111">
    <property type="entry name" value="CHEMOTAXIS_TRANSDUC_2"/>
    <property type="match status" value="1"/>
</dbReference>
<dbReference type="SUPFAM" id="SSF58104">
    <property type="entry name" value="Methyl-accepting chemotaxis protein (MCP) signaling domain"/>
    <property type="match status" value="1"/>
</dbReference>
<feature type="domain" description="HAMP" evidence="15">
    <location>
        <begin position="313"/>
        <end position="367"/>
    </location>
</feature>
<keyword evidence="4" id="KW-0145">Chemotaxis</keyword>
<keyword evidence="7 12" id="KW-1133">Transmembrane helix</keyword>
<evidence type="ECO:0000256" key="1">
    <source>
        <dbReference type="ARBA" id="ARBA00004429"/>
    </source>
</evidence>
<dbReference type="Pfam" id="PF00015">
    <property type="entry name" value="MCPsignal"/>
    <property type="match status" value="1"/>
</dbReference>
<feature type="domain" description="T-SNARE coiled-coil homology" evidence="14">
    <location>
        <begin position="567"/>
        <end position="621"/>
    </location>
</feature>
<feature type="transmembrane region" description="Helical" evidence="12">
    <location>
        <begin position="25"/>
        <end position="43"/>
    </location>
</feature>
<dbReference type="GO" id="GO:0006935">
    <property type="term" value="P:chemotaxis"/>
    <property type="evidence" value="ECO:0007669"/>
    <property type="project" value="UniProtKB-KW"/>
</dbReference>
<dbReference type="GO" id="GO:0005886">
    <property type="term" value="C:plasma membrane"/>
    <property type="evidence" value="ECO:0007669"/>
    <property type="project" value="UniProtKB-SubCell"/>
</dbReference>
<evidence type="ECO:0000256" key="11">
    <source>
        <dbReference type="PROSITE-ProRule" id="PRU00284"/>
    </source>
</evidence>
<keyword evidence="2" id="KW-1003">Cell membrane</keyword>
<sequence length="644" mass="69195">MQRSSLLVFAVEVSAMKNLGFSKKILLAAALIVVVAFSVFIVVNDYRQRQSLKSSVKSELQQLGTLTTQNIQTWLESRIQLLQSMSQQVAVDGKELPQLQRAIGLPTYSDNFQLSYFGSTEGVMFSVPAGNRPADYDPRARGWYKAAQNAPGTIVTEPYIAASSGKLVMTIATPVKIQNQLAGVAGADISLDSVSKIINSLNFDGHGYAFLVSAEGKILVHPDSKLVLKNINEAYPVNTPKIATGVTEIDSGKQPEIISFTPVQGVATANWYVALVLEQDSAYAMLTEFRTSAITAMVVVVMVIILLLGLLIRVLMQPLHQMGRAMRDIADGEGDLTKRLAITSHDEFGALAESFNHFVERIHTSIREVASTAAQLGEVATRVVKVSNASMSNSDQQANRTESVAAAINELGAAAQEIAQNAARTSQQSSDASGLASDGQGVVQQTIKAMNELSGKISESCVNIESLNGKTANIGQILEVITSISQQTNLLALNAAIEAARAGEAGRGFAVVADEVRNLAHRTQDSAQQVQKMIEELQVGAREAVVNMTESQRQSEDSVGIANLAGERLGSVTRRIEEINGMNQSVAAATEEQTSVVESINVDITHINTLNQQGVDNLRQTLEACNSLEEQAARLQQLVGSFRI</sequence>
<evidence type="ECO:0000256" key="12">
    <source>
        <dbReference type="SAM" id="Phobius"/>
    </source>
</evidence>
<dbReference type="CDD" id="cd11386">
    <property type="entry name" value="MCP_signal"/>
    <property type="match status" value="1"/>
</dbReference>
<dbReference type="PROSITE" id="PS50885">
    <property type="entry name" value="HAMP"/>
    <property type="match status" value="1"/>
</dbReference>
<dbReference type="SUPFAM" id="SSF103190">
    <property type="entry name" value="Sensory domain-like"/>
    <property type="match status" value="1"/>
</dbReference>
<evidence type="ECO:0000256" key="10">
    <source>
        <dbReference type="ARBA" id="ARBA00029447"/>
    </source>
</evidence>
<comment type="similarity">
    <text evidence="10">Belongs to the methyl-accepting chemotaxis (MCP) protein family.</text>
</comment>
<keyword evidence="8 12" id="KW-0472">Membrane</keyword>
<feature type="domain" description="Methyl-accepting transducer" evidence="13">
    <location>
        <begin position="372"/>
        <end position="608"/>
    </location>
</feature>
<keyword evidence="3" id="KW-0488">Methylation</keyword>
<proteinExistence type="inferred from homology"/>
<evidence type="ECO:0000259" key="14">
    <source>
        <dbReference type="PROSITE" id="PS50192"/>
    </source>
</evidence>
<dbReference type="InterPro" id="IPR004089">
    <property type="entry name" value="MCPsignal_dom"/>
</dbReference>
<dbReference type="SMART" id="SM00283">
    <property type="entry name" value="MA"/>
    <property type="match status" value="1"/>
</dbReference>
<feature type="transmembrane region" description="Helical" evidence="12">
    <location>
        <begin position="293"/>
        <end position="316"/>
    </location>
</feature>
<dbReference type="CDD" id="cd12913">
    <property type="entry name" value="PDC1_MCP_like"/>
    <property type="match status" value="1"/>
</dbReference>
<organism evidence="16 17">
    <name type="scientific">Pseudomonas syringae pv. primulae</name>
    <dbReference type="NCBI Taxonomy" id="251707"/>
    <lineage>
        <taxon>Bacteria</taxon>
        <taxon>Pseudomonadati</taxon>
        <taxon>Pseudomonadota</taxon>
        <taxon>Gammaproteobacteria</taxon>
        <taxon>Pseudomonadales</taxon>
        <taxon>Pseudomonadaceae</taxon>
        <taxon>Pseudomonas</taxon>
    </lineage>
</organism>
<gene>
    <name evidence="16" type="ORF">ALP92_04753</name>
</gene>
<keyword evidence="6 12" id="KW-0812">Transmembrane</keyword>
<evidence type="ECO:0000256" key="8">
    <source>
        <dbReference type="ARBA" id="ARBA00023136"/>
    </source>
</evidence>
<dbReference type="InterPro" id="IPR004090">
    <property type="entry name" value="Chemotax_Me-accpt_rcpt"/>
</dbReference>
<comment type="caution">
    <text evidence="16">The sequence shown here is derived from an EMBL/GenBank/DDBJ whole genome shotgun (WGS) entry which is preliminary data.</text>
</comment>
<comment type="subcellular location">
    <subcellularLocation>
        <location evidence="1">Cell inner membrane</location>
        <topology evidence="1">Multi-pass membrane protein</topology>
    </subcellularLocation>
</comment>
<reference evidence="16 17" key="1">
    <citation type="submission" date="2018-08" db="EMBL/GenBank/DDBJ databases">
        <title>Recombination of ecologically and evolutionarily significant loci maintains genetic cohesion in the Pseudomonas syringae species complex.</title>
        <authorList>
            <person name="Dillon M."/>
            <person name="Thakur S."/>
            <person name="Almeida R.N.D."/>
            <person name="Weir B.S."/>
            <person name="Guttman D.S."/>
        </authorList>
    </citation>
    <scope>NUCLEOTIDE SEQUENCE [LARGE SCALE GENOMIC DNA]</scope>
    <source>
        <strain evidence="16 17">ICMP 8670</strain>
    </source>
</reference>
<evidence type="ECO:0000256" key="4">
    <source>
        <dbReference type="ARBA" id="ARBA00022500"/>
    </source>
</evidence>
<accession>A0A3M4S402</accession>
<dbReference type="SMART" id="SM00304">
    <property type="entry name" value="HAMP"/>
    <property type="match status" value="2"/>
</dbReference>
<keyword evidence="5" id="KW-0997">Cell inner membrane</keyword>
<evidence type="ECO:0000259" key="15">
    <source>
        <dbReference type="PROSITE" id="PS50885"/>
    </source>
</evidence>
<dbReference type="GO" id="GO:0004888">
    <property type="term" value="F:transmembrane signaling receptor activity"/>
    <property type="evidence" value="ECO:0007669"/>
    <property type="project" value="InterPro"/>
</dbReference>
<protein>
    <submittedName>
        <fullName evidence="16">Methyl-accepting chemotaxis protein</fullName>
    </submittedName>
</protein>
<dbReference type="CDD" id="cd06225">
    <property type="entry name" value="HAMP"/>
    <property type="match status" value="1"/>
</dbReference>
<dbReference type="GO" id="GO:0007165">
    <property type="term" value="P:signal transduction"/>
    <property type="evidence" value="ECO:0007669"/>
    <property type="project" value="UniProtKB-KW"/>
</dbReference>
<evidence type="ECO:0000256" key="6">
    <source>
        <dbReference type="ARBA" id="ARBA00022692"/>
    </source>
</evidence>
<evidence type="ECO:0000256" key="5">
    <source>
        <dbReference type="ARBA" id="ARBA00022519"/>
    </source>
</evidence>
<evidence type="ECO:0000259" key="13">
    <source>
        <dbReference type="PROSITE" id="PS50111"/>
    </source>
</evidence>
<dbReference type="Gene3D" id="3.30.450.20">
    <property type="entry name" value="PAS domain"/>
    <property type="match status" value="2"/>
</dbReference>
<dbReference type="EMBL" id="RBRQ01000172">
    <property type="protein sequence ID" value="RMR09683.1"/>
    <property type="molecule type" value="Genomic_DNA"/>
</dbReference>
<dbReference type="InterPro" id="IPR033479">
    <property type="entry name" value="dCache_1"/>
</dbReference>
<name>A0A3M4S402_9PSED</name>
<dbReference type="PROSITE" id="PS50192">
    <property type="entry name" value="T_SNARE"/>
    <property type="match status" value="1"/>
</dbReference>
<dbReference type="Gene3D" id="1.10.287.950">
    <property type="entry name" value="Methyl-accepting chemotaxis protein"/>
    <property type="match status" value="1"/>
</dbReference>
<evidence type="ECO:0000256" key="3">
    <source>
        <dbReference type="ARBA" id="ARBA00022481"/>
    </source>
</evidence>
<dbReference type="InterPro" id="IPR003660">
    <property type="entry name" value="HAMP_dom"/>
</dbReference>
<dbReference type="PANTHER" id="PTHR32089">
    <property type="entry name" value="METHYL-ACCEPTING CHEMOTAXIS PROTEIN MCPB"/>
    <property type="match status" value="1"/>
</dbReference>
<evidence type="ECO:0000313" key="16">
    <source>
        <dbReference type="EMBL" id="RMR09683.1"/>
    </source>
</evidence>
<dbReference type="CDD" id="cd12912">
    <property type="entry name" value="PDC2_MCP_like"/>
    <property type="match status" value="1"/>
</dbReference>
<evidence type="ECO:0000313" key="17">
    <source>
        <dbReference type="Proteomes" id="UP000276615"/>
    </source>
</evidence>
<dbReference type="Pfam" id="PF00672">
    <property type="entry name" value="HAMP"/>
    <property type="match status" value="1"/>
</dbReference>
<evidence type="ECO:0000256" key="9">
    <source>
        <dbReference type="ARBA" id="ARBA00023224"/>
    </source>
</evidence>
<dbReference type="PANTHER" id="PTHR32089:SF39">
    <property type="entry name" value="METHYL-ACCEPTING CHEMOTAXIS PROTEIN HLYB"/>
    <property type="match status" value="1"/>
</dbReference>
<dbReference type="FunFam" id="1.10.287.950:FF:000001">
    <property type="entry name" value="Methyl-accepting chemotaxis sensory transducer"/>
    <property type="match status" value="1"/>
</dbReference>
<dbReference type="Pfam" id="PF02743">
    <property type="entry name" value="dCache_1"/>
    <property type="match status" value="1"/>
</dbReference>
<keyword evidence="9 11" id="KW-0807">Transducer</keyword>